<dbReference type="PANTHER" id="PTHR35156:SF1">
    <property type="entry name" value="TESTIS-EXPRESSED PROTEIN 52"/>
    <property type="match status" value="1"/>
</dbReference>
<dbReference type="AlphaFoldDB" id="A0A2G8L456"/>
<proteinExistence type="predicted"/>
<comment type="caution">
    <text evidence="2">The sequence shown here is derived from an EMBL/GenBank/DDBJ whole genome shotgun (WGS) entry which is preliminary data.</text>
</comment>
<evidence type="ECO:0000256" key="1">
    <source>
        <dbReference type="SAM" id="MobiDB-lite"/>
    </source>
</evidence>
<dbReference type="OrthoDB" id="10017413at2759"/>
<dbReference type="PANTHER" id="PTHR35156">
    <property type="entry name" value="TESTIS-EXPRESSED PROTEIN 52"/>
    <property type="match status" value="1"/>
</dbReference>
<dbReference type="Pfam" id="PF15046">
    <property type="entry name" value="DUF4532"/>
    <property type="match status" value="1"/>
</dbReference>
<name>A0A2G8L456_STIJA</name>
<dbReference type="EMBL" id="MRZV01000227">
    <property type="protein sequence ID" value="PIK55031.1"/>
    <property type="molecule type" value="Genomic_DNA"/>
</dbReference>
<protein>
    <submittedName>
        <fullName evidence="2">Uncharacterized protein</fullName>
    </submittedName>
</protein>
<evidence type="ECO:0000313" key="3">
    <source>
        <dbReference type="Proteomes" id="UP000230750"/>
    </source>
</evidence>
<organism evidence="2 3">
    <name type="scientific">Stichopus japonicus</name>
    <name type="common">Sea cucumber</name>
    <dbReference type="NCBI Taxonomy" id="307972"/>
    <lineage>
        <taxon>Eukaryota</taxon>
        <taxon>Metazoa</taxon>
        <taxon>Echinodermata</taxon>
        <taxon>Eleutherozoa</taxon>
        <taxon>Echinozoa</taxon>
        <taxon>Holothuroidea</taxon>
        <taxon>Aspidochirotacea</taxon>
        <taxon>Aspidochirotida</taxon>
        <taxon>Stichopodidae</taxon>
        <taxon>Apostichopus</taxon>
    </lineage>
</organism>
<feature type="region of interest" description="Disordered" evidence="1">
    <location>
        <begin position="23"/>
        <end position="58"/>
    </location>
</feature>
<evidence type="ECO:0000313" key="2">
    <source>
        <dbReference type="EMBL" id="PIK55031.1"/>
    </source>
</evidence>
<accession>A0A2G8L456</accession>
<dbReference type="InterPro" id="IPR029206">
    <property type="entry name" value="DUF4532"/>
</dbReference>
<reference evidence="2 3" key="1">
    <citation type="journal article" date="2017" name="PLoS Biol.">
        <title>The sea cucumber genome provides insights into morphological evolution and visceral regeneration.</title>
        <authorList>
            <person name="Zhang X."/>
            <person name="Sun L."/>
            <person name="Yuan J."/>
            <person name="Sun Y."/>
            <person name="Gao Y."/>
            <person name="Zhang L."/>
            <person name="Li S."/>
            <person name="Dai H."/>
            <person name="Hamel J.F."/>
            <person name="Liu C."/>
            <person name="Yu Y."/>
            <person name="Liu S."/>
            <person name="Lin W."/>
            <person name="Guo K."/>
            <person name="Jin S."/>
            <person name="Xu P."/>
            <person name="Storey K.B."/>
            <person name="Huan P."/>
            <person name="Zhang T."/>
            <person name="Zhou Y."/>
            <person name="Zhang J."/>
            <person name="Lin C."/>
            <person name="Li X."/>
            <person name="Xing L."/>
            <person name="Huo D."/>
            <person name="Sun M."/>
            <person name="Wang L."/>
            <person name="Mercier A."/>
            <person name="Li F."/>
            <person name="Yang H."/>
            <person name="Xiang J."/>
        </authorList>
    </citation>
    <scope>NUCLEOTIDE SEQUENCE [LARGE SCALE GENOMIC DNA]</scope>
    <source>
        <strain evidence="2">Shaxun</strain>
        <tissue evidence="2">Muscle</tissue>
    </source>
</reference>
<dbReference type="Proteomes" id="UP000230750">
    <property type="component" value="Unassembled WGS sequence"/>
</dbReference>
<sequence>MALAVPFHRSYYDDNSVPMTAHERDYLDGSNQPYHTAFRPRPQQSRSSRKLPHSASDMDISHRMRTFVPESVKPQPSSPFRLWIELGCRVPPFPPKWDEGYNSNVWRNFSHGEGYRINSPGRRMNETIAISYPLQIPPPSEMTNSTLSKYLSESKKVIKDRKRKEIAVAKSQRELKEFKLLKLRSQMRVPAMDSDGNILPPQSMKRYDHPEVKLPDTQTVSYRLKEEHERDIERHMLGTHRTSPARLWKLSFKDNNPEFINVQKEQVTRSSLTKSRERVRPVEIFFK</sequence>
<keyword evidence="3" id="KW-1185">Reference proteome</keyword>
<gene>
    <name evidence="2" type="ORF">BSL78_08079</name>
</gene>